<protein>
    <recommendedName>
        <fullName evidence="3">Alpha/beta hydrolase family protein</fullName>
    </recommendedName>
</protein>
<accession>A0ABX0H3Q0</accession>
<dbReference type="InterPro" id="IPR029058">
    <property type="entry name" value="AB_hydrolase_fold"/>
</dbReference>
<gene>
    <name evidence="1" type="ORF">G9H71_21675</name>
</gene>
<proteinExistence type="predicted"/>
<evidence type="ECO:0000313" key="1">
    <source>
        <dbReference type="EMBL" id="NHC16400.1"/>
    </source>
</evidence>
<organism evidence="1 2">
    <name type="scientific">Motilibacter deserti</name>
    <dbReference type="NCBI Taxonomy" id="2714956"/>
    <lineage>
        <taxon>Bacteria</taxon>
        <taxon>Bacillati</taxon>
        <taxon>Actinomycetota</taxon>
        <taxon>Actinomycetes</taxon>
        <taxon>Motilibacterales</taxon>
        <taxon>Motilibacteraceae</taxon>
        <taxon>Motilibacter</taxon>
    </lineage>
</organism>
<keyword evidence="2" id="KW-1185">Reference proteome</keyword>
<dbReference type="SUPFAM" id="SSF53474">
    <property type="entry name" value="alpha/beta-Hydrolases"/>
    <property type="match status" value="1"/>
</dbReference>
<reference evidence="1 2" key="1">
    <citation type="submission" date="2020-03" db="EMBL/GenBank/DDBJ databases">
        <title>Two novel Motilibacter sp.</title>
        <authorList>
            <person name="Liu S."/>
        </authorList>
    </citation>
    <scope>NUCLEOTIDE SEQUENCE [LARGE SCALE GENOMIC DNA]</scope>
    <source>
        <strain evidence="1 2">E257</strain>
    </source>
</reference>
<evidence type="ECO:0000313" key="2">
    <source>
        <dbReference type="Proteomes" id="UP000800981"/>
    </source>
</evidence>
<evidence type="ECO:0008006" key="3">
    <source>
        <dbReference type="Google" id="ProtNLM"/>
    </source>
</evidence>
<name>A0ABX0H3Q0_9ACTN</name>
<dbReference type="Gene3D" id="3.40.50.1820">
    <property type="entry name" value="alpha/beta hydrolase"/>
    <property type="match status" value="1"/>
</dbReference>
<comment type="caution">
    <text evidence="1">The sequence shown here is derived from an EMBL/GenBank/DDBJ whole genome shotgun (WGS) entry which is preliminary data.</text>
</comment>
<dbReference type="EMBL" id="JAANNP010000156">
    <property type="protein sequence ID" value="NHC16400.1"/>
    <property type="molecule type" value="Genomic_DNA"/>
</dbReference>
<sequence>MARGLAGVEAGLSLWVPLPRGARAAPHAATYEGALAVPRGLLPAGSPVLAPGGRAQAGDFVAPAGVADLLRGVDRRQRRSAGAVPGEIGVRRLRAPDGTVRYVVELPGTESWALRPGARVRDLATNVHAVTGRDTAYAHGVVAALEAAGVPADAPVLLVGHSQGGLVAATIAADEAVRRRFRIAAVVTAGAPLGRLPAPRGVPVLALESRADLVPALDGRHNSAGRDLTTVRFDGPRGSVGGNHALDVYVRAAEHLPHRNPSVAGWERAAAGFFTPGSSAQQERYAVQRAPG</sequence>
<dbReference type="Proteomes" id="UP000800981">
    <property type="component" value="Unassembled WGS sequence"/>
</dbReference>